<feature type="compositionally biased region" description="Basic residues" evidence="1">
    <location>
        <begin position="34"/>
        <end position="49"/>
    </location>
</feature>
<feature type="compositionally biased region" description="Polar residues" evidence="1">
    <location>
        <begin position="64"/>
        <end position="74"/>
    </location>
</feature>
<dbReference type="EMBL" id="CAJPIZ010000929">
    <property type="protein sequence ID" value="CAG2102539.1"/>
    <property type="molecule type" value="Genomic_DNA"/>
</dbReference>
<reference evidence="2" key="1">
    <citation type="submission" date="2020-11" db="EMBL/GenBank/DDBJ databases">
        <authorList>
            <person name="Tran Van P."/>
        </authorList>
    </citation>
    <scope>NUCLEOTIDE SEQUENCE</scope>
</reference>
<name>A0A7R9KFQ6_9ACAR</name>
<dbReference type="Proteomes" id="UP000759131">
    <property type="component" value="Unassembled WGS sequence"/>
</dbReference>
<protein>
    <submittedName>
        <fullName evidence="2">Uncharacterized protein</fullName>
    </submittedName>
</protein>
<organism evidence="2">
    <name type="scientific">Medioppia subpectinata</name>
    <dbReference type="NCBI Taxonomy" id="1979941"/>
    <lineage>
        <taxon>Eukaryota</taxon>
        <taxon>Metazoa</taxon>
        <taxon>Ecdysozoa</taxon>
        <taxon>Arthropoda</taxon>
        <taxon>Chelicerata</taxon>
        <taxon>Arachnida</taxon>
        <taxon>Acari</taxon>
        <taxon>Acariformes</taxon>
        <taxon>Sarcoptiformes</taxon>
        <taxon>Oribatida</taxon>
        <taxon>Brachypylina</taxon>
        <taxon>Oppioidea</taxon>
        <taxon>Oppiidae</taxon>
        <taxon>Medioppia</taxon>
    </lineage>
</organism>
<evidence type="ECO:0000313" key="2">
    <source>
        <dbReference type="EMBL" id="CAD7622109.1"/>
    </source>
</evidence>
<evidence type="ECO:0000313" key="3">
    <source>
        <dbReference type="Proteomes" id="UP000759131"/>
    </source>
</evidence>
<dbReference type="EMBL" id="OC855504">
    <property type="protein sequence ID" value="CAD7622109.1"/>
    <property type="molecule type" value="Genomic_DNA"/>
</dbReference>
<proteinExistence type="predicted"/>
<evidence type="ECO:0000256" key="1">
    <source>
        <dbReference type="SAM" id="MobiDB-lite"/>
    </source>
</evidence>
<accession>A0A7R9KFQ6</accession>
<feature type="compositionally biased region" description="Basic and acidic residues" evidence="1">
    <location>
        <begin position="50"/>
        <end position="59"/>
    </location>
</feature>
<dbReference type="AlphaFoldDB" id="A0A7R9KFQ6"/>
<gene>
    <name evidence="2" type="ORF">OSB1V03_LOCUS2577</name>
</gene>
<sequence>MDGFPGNQEALESAGTADSDSDDDMVVLEEPPKPKRPKKAQNGNAKKKSKSEGSLKFDFEDPSPSKSNEPNGEVTNLCKCDMESNIFKGEFECDYCNKYIAIFGYSSEKLPINTMSN</sequence>
<keyword evidence="3" id="KW-1185">Reference proteome</keyword>
<feature type="region of interest" description="Disordered" evidence="1">
    <location>
        <begin position="1"/>
        <end position="75"/>
    </location>
</feature>